<feature type="compositionally biased region" description="Polar residues" evidence="1">
    <location>
        <begin position="232"/>
        <end position="246"/>
    </location>
</feature>
<feature type="compositionally biased region" description="Low complexity" evidence="1">
    <location>
        <begin position="388"/>
        <end position="399"/>
    </location>
</feature>
<evidence type="ECO:0000256" key="2">
    <source>
        <dbReference type="SAM" id="Phobius"/>
    </source>
</evidence>
<dbReference type="Pfam" id="PF12751">
    <property type="entry name" value="Vac7"/>
    <property type="match status" value="2"/>
</dbReference>
<dbReference type="GO" id="GO:0070772">
    <property type="term" value="C:PAS complex"/>
    <property type="evidence" value="ECO:0007669"/>
    <property type="project" value="TreeGrafter"/>
</dbReference>
<dbReference type="InterPro" id="IPR024260">
    <property type="entry name" value="Vac7"/>
</dbReference>
<protein>
    <submittedName>
        <fullName evidence="3">Vacuolar segregation subunit 7-domain-containing protein</fullName>
    </submittedName>
</protein>
<dbReference type="GO" id="GO:0010513">
    <property type="term" value="P:positive regulation of phosphatidylinositol biosynthetic process"/>
    <property type="evidence" value="ECO:0007669"/>
    <property type="project" value="TreeGrafter"/>
</dbReference>
<feature type="transmembrane region" description="Helical" evidence="2">
    <location>
        <begin position="957"/>
        <end position="983"/>
    </location>
</feature>
<feature type="compositionally biased region" description="Polar residues" evidence="1">
    <location>
        <begin position="556"/>
        <end position="571"/>
    </location>
</feature>
<feature type="compositionally biased region" description="Polar residues" evidence="1">
    <location>
        <begin position="622"/>
        <end position="632"/>
    </location>
</feature>
<evidence type="ECO:0000313" key="3">
    <source>
        <dbReference type="EMBL" id="KAF2455313.1"/>
    </source>
</evidence>
<proteinExistence type="predicted"/>
<feature type="compositionally biased region" description="Low complexity" evidence="1">
    <location>
        <begin position="572"/>
        <end position="584"/>
    </location>
</feature>
<feature type="compositionally biased region" description="Basic and acidic residues" evidence="1">
    <location>
        <begin position="480"/>
        <end position="507"/>
    </location>
</feature>
<feature type="compositionally biased region" description="Basic and acidic residues" evidence="1">
    <location>
        <begin position="435"/>
        <end position="445"/>
    </location>
</feature>
<feature type="compositionally biased region" description="Low complexity" evidence="1">
    <location>
        <begin position="154"/>
        <end position="166"/>
    </location>
</feature>
<dbReference type="PANTHER" id="PTHR28258">
    <property type="entry name" value="VACUOLAR SEGREGATION PROTEIN 7"/>
    <property type="match status" value="1"/>
</dbReference>
<sequence length="1269" mass="131455">MPSEDEAAAAAAAAGAPAPAAGVGAGDHILQQSDSAAALSAKRRQQSTTASTASSSPNPSPSSSQHLRSAAPPANGSQQQQQQPAPPGSTQAGPDHTSSSSAASTPAASAAASAAPSTASPSPAAAAPASAASAPAAAASRPLPPSGPPSLNVSASPSAGPSPLSSRDSSPTRRHPHQQRSHSSLQQNSQQLQGSEQQQQQQQQAMPGPPPPHRGGASRGLSRKSSHDVSPHRSSTAVGGNPSTVPSAAAIQRALAAAAVPQLQPSNTSASVPGGPTSMPTSTAPTPALVGDASKLPRPSKSATNMASTAAAAAAAAPEGPGHWHVSPRLKSPPPSTSSSRRNSLLAGSGQRKVPGTGEQRGGEPQPPPQQQQQQQPVVAPSIVVQRSTPTSVTPSSVSLKGEDVGDDGVEDGITLPVRTSQQQQQQQQQQQPLSEKKVERERGRGGAAPQLETVQEASLPNTPGYNALHTQSPKNAYFNKRDVNADRPDQYVEKATEDLTDRHSKPGESGSDSGGGSKSDGKGGKQSRTSSTARLTNMPKTSSSSALAPPKSRPANETASKNMTVETETVSSIPQAAISASQGERGGAGRTEAGGSLRLKPSNETIRPKKERKKAVRKAPSINSGTVSQDGKVSPVRSAMLAMRRNSSPPPKSVLSTKSDEMGDWGLGTAAVATGNDNYILYGANKRVHKASSKADIFEAKVASAVDEANSSDSEETFVYESNTEPQPHRSRHHSRTPSAASIQSVGDPHARGAPSIRPFGAVLDNHSRSVAGKRSMKFANNPYNSSSGADAESGELLEGTVRSTGSRTPGHHHFGGWRGDRGDRGGRSGAVTPRASHAENSSSNNKKSSPVGPEDSPFTAASKTREPRSRQGSRQASPRFAPPGMRLGGKKNGEIIGYDMDGEGADDERTPLLTAGSVRGSRGARNSRRLNGVGMRHAEHQQLLAQQPRRSRRSWWSRCAGCIVLAIMVVLLVFGAVGFLFATTKPLYGVAVREIQNVIASEQAIMLDLLVEAVNPNVITVTVPDMDVNVFARSKHVGSSRWWREHGPNPRPAPDGPEAGAGFALGERTAERRERGRRKRMSTAAAAAGLGNVDDGAGDDAPLHPDDPSHPDAQTMLLGRIFHFDSALAFDGSPIHRRAGLSVGELRLPHPGNKTEAGGSARWEGVLQHEFELIVRGIVKYQLPLSSRTLTAPVGASVVVRPDEEEGGDGDGGEDGGDGGEDGGDGEEDGGDGEEDGGDGDGDEDHDGEVWEWEVSGEVGGDEEVMG</sequence>
<feature type="compositionally biased region" description="Polar residues" evidence="1">
    <location>
        <begin position="453"/>
        <end position="475"/>
    </location>
</feature>
<name>A0A6A6NVM7_9PEZI</name>
<feature type="compositionally biased region" description="Low complexity" evidence="1">
    <location>
        <begin position="422"/>
        <end position="432"/>
    </location>
</feature>
<feature type="compositionally biased region" description="Polar residues" evidence="1">
    <location>
        <begin position="529"/>
        <end position="547"/>
    </location>
</feature>
<dbReference type="GO" id="GO:0000011">
    <property type="term" value="P:vacuole inheritance"/>
    <property type="evidence" value="ECO:0007669"/>
    <property type="project" value="TreeGrafter"/>
</dbReference>
<dbReference type="GO" id="GO:1903778">
    <property type="term" value="P:protein localization to vacuolar membrane"/>
    <property type="evidence" value="ECO:0007669"/>
    <property type="project" value="TreeGrafter"/>
</dbReference>
<accession>A0A6A6NVM7</accession>
<feature type="compositionally biased region" description="Low complexity" evidence="1">
    <location>
        <begin position="181"/>
        <end position="206"/>
    </location>
</feature>
<keyword evidence="2" id="KW-0812">Transmembrane</keyword>
<keyword evidence="4" id="KW-1185">Reference proteome</keyword>
<feature type="compositionally biased region" description="Low complexity" evidence="1">
    <location>
        <begin position="842"/>
        <end position="851"/>
    </location>
</feature>
<feature type="region of interest" description="Disordered" evidence="1">
    <location>
        <begin position="775"/>
        <end position="899"/>
    </location>
</feature>
<dbReference type="OrthoDB" id="1204at2759"/>
<dbReference type="PANTHER" id="PTHR28258:SF1">
    <property type="entry name" value="VACUOLAR SEGREGATION PROTEIN 7"/>
    <property type="match status" value="1"/>
</dbReference>
<feature type="compositionally biased region" description="Low complexity" evidence="1">
    <location>
        <begin position="8"/>
        <end position="22"/>
    </location>
</feature>
<feature type="compositionally biased region" description="Acidic residues" evidence="1">
    <location>
        <begin position="1205"/>
        <end position="1254"/>
    </location>
</feature>
<feature type="region of interest" description="Disordered" evidence="1">
    <location>
        <begin position="1043"/>
        <end position="1114"/>
    </location>
</feature>
<feature type="compositionally biased region" description="Basic and acidic residues" evidence="1">
    <location>
        <begin position="1103"/>
        <end position="1112"/>
    </location>
</feature>
<dbReference type="GO" id="GO:0000329">
    <property type="term" value="C:fungal-type vacuole membrane"/>
    <property type="evidence" value="ECO:0007669"/>
    <property type="project" value="TreeGrafter"/>
</dbReference>
<reference evidence="3" key="1">
    <citation type="journal article" date="2020" name="Stud. Mycol.">
        <title>101 Dothideomycetes genomes: a test case for predicting lifestyles and emergence of pathogens.</title>
        <authorList>
            <person name="Haridas S."/>
            <person name="Albert R."/>
            <person name="Binder M."/>
            <person name="Bloem J."/>
            <person name="Labutti K."/>
            <person name="Salamov A."/>
            <person name="Andreopoulos B."/>
            <person name="Baker S."/>
            <person name="Barry K."/>
            <person name="Bills G."/>
            <person name="Bluhm B."/>
            <person name="Cannon C."/>
            <person name="Castanera R."/>
            <person name="Culley D."/>
            <person name="Daum C."/>
            <person name="Ezra D."/>
            <person name="Gonzalez J."/>
            <person name="Henrissat B."/>
            <person name="Kuo A."/>
            <person name="Liang C."/>
            <person name="Lipzen A."/>
            <person name="Lutzoni F."/>
            <person name="Magnuson J."/>
            <person name="Mondo S."/>
            <person name="Nolan M."/>
            <person name="Ohm R."/>
            <person name="Pangilinan J."/>
            <person name="Park H.-J."/>
            <person name="Ramirez L."/>
            <person name="Alfaro M."/>
            <person name="Sun H."/>
            <person name="Tritt A."/>
            <person name="Yoshinaga Y."/>
            <person name="Zwiers L.-H."/>
            <person name="Turgeon B."/>
            <person name="Goodwin S."/>
            <person name="Spatafora J."/>
            <person name="Crous P."/>
            <person name="Grigoriev I."/>
        </authorList>
    </citation>
    <scope>NUCLEOTIDE SEQUENCE</scope>
    <source>
        <strain evidence="3">ATCC 16933</strain>
    </source>
</reference>
<feature type="compositionally biased region" description="Low complexity" evidence="1">
    <location>
        <begin position="273"/>
        <end position="288"/>
    </location>
</feature>
<feature type="region of interest" description="Disordered" evidence="1">
    <location>
        <begin position="1"/>
        <end position="246"/>
    </location>
</feature>
<gene>
    <name evidence="3" type="ORF">BDY21DRAFT_365526</name>
</gene>
<evidence type="ECO:0000256" key="1">
    <source>
        <dbReference type="SAM" id="MobiDB-lite"/>
    </source>
</evidence>
<feature type="region of interest" description="Disordered" evidence="1">
    <location>
        <begin position="708"/>
        <end position="763"/>
    </location>
</feature>
<dbReference type="Proteomes" id="UP000799766">
    <property type="component" value="Unassembled WGS sequence"/>
</dbReference>
<dbReference type="AlphaFoldDB" id="A0A6A6NVM7"/>
<organism evidence="3 4">
    <name type="scientific">Lineolata rhizophorae</name>
    <dbReference type="NCBI Taxonomy" id="578093"/>
    <lineage>
        <taxon>Eukaryota</taxon>
        <taxon>Fungi</taxon>
        <taxon>Dikarya</taxon>
        <taxon>Ascomycota</taxon>
        <taxon>Pezizomycotina</taxon>
        <taxon>Dothideomycetes</taxon>
        <taxon>Dothideomycetes incertae sedis</taxon>
        <taxon>Lineolatales</taxon>
        <taxon>Lineolataceae</taxon>
        <taxon>Lineolata</taxon>
    </lineage>
</organism>
<feature type="compositionally biased region" description="Low complexity" evidence="1">
    <location>
        <begin position="337"/>
        <end position="346"/>
    </location>
</feature>
<keyword evidence="2" id="KW-0472">Membrane</keyword>
<dbReference type="EMBL" id="MU001687">
    <property type="protein sequence ID" value="KAF2455313.1"/>
    <property type="molecule type" value="Genomic_DNA"/>
</dbReference>
<evidence type="ECO:0000313" key="4">
    <source>
        <dbReference type="Proteomes" id="UP000799766"/>
    </source>
</evidence>
<feature type="region of interest" description="Disordered" evidence="1">
    <location>
        <begin position="260"/>
        <end position="665"/>
    </location>
</feature>
<feature type="region of interest" description="Disordered" evidence="1">
    <location>
        <begin position="1198"/>
        <end position="1269"/>
    </location>
</feature>
<keyword evidence="2" id="KW-1133">Transmembrane helix</keyword>
<feature type="compositionally biased region" description="Low complexity" evidence="1">
    <location>
        <begin position="30"/>
        <end position="141"/>
    </location>
</feature>